<dbReference type="OrthoDB" id="194758at2"/>
<keyword evidence="4" id="KW-1185">Reference proteome</keyword>
<dbReference type="Proteomes" id="UP000275024">
    <property type="component" value="Unassembled WGS sequence"/>
</dbReference>
<evidence type="ECO:0000313" key="2">
    <source>
        <dbReference type="EMBL" id="RKN09397.1"/>
    </source>
</evidence>
<dbReference type="AlphaFoldDB" id="A0A3A9WTF0"/>
<dbReference type="SUPFAM" id="SSF46955">
    <property type="entry name" value="Putative DNA-binding domain"/>
    <property type="match status" value="1"/>
</dbReference>
<name>A0A3A9WTF0_9ACTN</name>
<evidence type="ECO:0000313" key="5">
    <source>
        <dbReference type="Proteomes" id="UP000275024"/>
    </source>
</evidence>
<dbReference type="EMBL" id="RBDX01000008">
    <property type="protein sequence ID" value="RKN09397.1"/>
    <property type="molecule type" value="Genomic_DNA"/>
</dbReference>
<evidence type="ECO:0000259" key="1">
    <source>
        <dbReference type="Pfam" id="PF12728"/>
    </source>
</evidence>
<evidence type="ECO:0000313" key="3">
    <source>
        <dbReference type="EMBL" id="RKN23005.1"/>
    </source>
</evidence>
<proteinExistence type="predicted"/>
<protein>
    <submittedName>
        <fullName evidence="2">DNA-binding protein</fullName>
    </submittedName>
</protein>
<keyword evidence="2" id="KW-0238">DNA-binding</keyword>
<reference evidence="4 5" key="1">
    <citation type="submission" date="2018-09" db="EMBL/GenBank/DDBJ databases">
        <title>Streptomyces sp. nov. DS1-2, an endophytic actinomycete isolated from roots of Dendrobium scabrilingue.</title>
        <authorList>
            <person name="Kuncharoen N."/>
            <person name="Kudo T."/>
            <person name="Ohkuma M."/>
            <person name="Yuki M."/>
            <person name="Tanasupawat S."/>
        </authorList>
    </citation>
    <scope>NUCLEOTIDE SEQUENCE [LARGE SCALE GENOMIC DNA]</scope>
    <source>
        <strain evidence="2 5">AZ1-7</strain>
        <strain evidence="3 4">DS1-2</strain>
    </source>
</reference>
<accession>A0A3A9WTF0</accession>
<dbReference type="Proteomes" id="UP000268652">
    <property type="component" value="Unassembled WGS sequence"/>
</dbReference>
<feature type="domain" description="Helix-turn-helix" evidence="1">
    <location>
        <begin position="7"/>
        <end position="59"/>
    </location>
</feature>
<dbReference type="Pfam" id="PF12728">
    <property type="entry name" value="HTH_17"/>
    <property type="match status" value="1"/>
</dbReference>
<dbReference type="InterPro" id="IPR009061">
    <property type="entry name" value="DNA-bd_dom_put_sf"/>
</dbReference>
<dbReference type="RefSeq" id="WP_120697180.1">
    <property type="nucleotide sequence ID" value="NZ_RBDX01000008.1"/>
</dbReference>
<organism evidence="2 5">
    <name type="scientific">Streptomyces radicis</name>
    <dbReference type="NCBI Taxonomy" id="1750517"/>
    <lineage>
        <taxon>Bacteria</taxon>
        <taxon>Bacillati</taxon>
        <taxon>Actinomycetota</taxon>
        <taxon>Actinomycetes</taxon>
        <taxon>Kitasatosporales</taxon>
        <taxon>Streptomycetaceae</taxon>
        <taxon>Streptomyces</taxon>
    </lineage>
</organism>
<evidence type="ECO:0000313" key="4">
    <source>
        <dbReference type="Proteomes" id="UP000268652"/>
    </source>
</evidence>
<comment type="caution">
    <text evidence="2">The sequence shown here is derived from an EMBL/GenBank/DDBJ whole genome shotgun (WGS) entry which is preliminary data.</text>
</comment>
<dbReference type="GO" id="GO:0003677">
    <property type="term" value="F:DNA binding"/>
    <property type="evidence" value="ECO:0007669"/>
    <property type="project" value="UniProtKB-KW"/>
</dbReference>
<dbReference type="InterPro" id="IPR041657">
    <property type="entry name" value="HTH_17"/>
</dbReference>
<sequence length="63" mass="7462">MARDELMTVPQVLAELGGVSRRTFYRWRELGDAPRAFKLPNGELRVWRSDFLAWLRRRREASA</sequence>
<gene>
    <name evidence="3" type="ORF">D7318_13375</name>
    <name evidence="2" type="ORF">D7319_13150</name>
</gene>
<dbReference type="EMBL" id="RBDY01000008">
    <property type="protein sequence ID" value="RKN23005.1"/>
    <property type="molecule type" value="Genomic_DNA"/>
</dbReference>